<feature type="domain" description="Iron-binding zinc finger CDGSH type" evidence="7">
    <location>
        <begin position="57"/>
        <end position="93"/>
    </location>
</feature>
<evidence type="ECO:0000256" key="6">
    <source>
        <dbReference type="SAM" id="Phobius"/>
    </source>
</evidence>
<keyword evidence="6" id="KW-0812">Transmembrane</keyword>
<keyword evidence="4" id="KW-0411">Iron-sulfur</keyword>
<accession>A0A8H7UYG7</accession>
<keyword evidence="6" id="KW-1133">Transmembrane helix</keyword>
<dbReference type="PANTHER" id="PTHR46491:SF3">
    <property type="entry name" value="CDGSH IRON-SULFUR DOMAIN-CONTAINING PROTEIN 3, MITOCHONDRIAL"/>
    <property type="match status" value="1"/>
</dbReference>
<evidence type="ECO:0000256" key="2">
    <source>
        <dbReference type="ARBA" id="ARBA00022723"/>
    </source>
</evidence>
<dbReference type="InterPro" id="IPR052950">
    <property type="entry name" value="CISD"/>
</dbReference>
<proteinExistence type="predicted"/>
<dbReference type="InterPro" id="IPR042216">
    <property type="entry name" value="MitoNEET_CISD"/>
</dbReference>
<keyword evidence="9" id="KW-1185">Reference proteome</keyword>
<evidence type="ECO:0000313" key="9">
    <source>
        <dbReference type="Proteomes" id="UP000603453"/>
    </source>
</evidence>
<dbReference type="SMART" id="SM00704">
    <property type="entry name" value="ZnF_CDGSH"/>
    <property type="match status" value="2"/>
</dbReference>
<dbReference type="Proteomes" id="UP000603453">
    <property type="component" value="Unassembled WGS sequence"/>
</dbReference>
<keyword evidence="2" id="KW-0479">Metal-binding</keyword>
<dbReference type="GO" id="GO:0005739">
    <property type="term" value="C:mitochondrion"/>
    <property type="evidence" value="ECO:0007669"/>
    <property type="project" value="TreeGrafter"/>
</dbReference>
<dbReference type="OrthoDB" id="15717at2759"/>
<dbReference type="GO" id="GO:0046872">
    <property type="term" value="F:metal ion binding"/>
    <property type="evidence" value="ECO:0007669"/>
    <property type="project" value="UniProtKB-KW"/>
</dbReference>
<evidence type="ECO:0000259" key="7">
    <source>
        <dbReference type="SMART" id="SM00704"/>
    </source>
</evidence>
<reference evidence="8" key="1">
    <citation type="submission" date="2020-12" db="EMBL/GenBank/DDBJ databases">
        <title>Metabolic potential, ecology and presence of endohyphal bacteria is reflected in genomic diversity of Mucoromycotina.</title>
        <authorList>
            <person name="Muszewska A."/>
            <person name="Okrasinska A."/>
            <person name="Steczkiewicz K."/>
            <person name="Drgas O."/>
            <person name="Orlowska M."/>
            <person name="Perlinska-Lenart U."/>
            <person name="Aleksandrzak-Piekarczyk T."/>
            <person name="Szatraj K."/>
            <person name="Zielenkiewicz U."/>
            <person name="Pilsyk S."/>
            <person name="Malc E."/>
            <person name="Mieczkowski P."/>
            <person name="Kruszewska J.S."/>
            <person name="Biernat P."/>
            <person name="Pawlowska J."/>
        </authorList>
    </citation>
    <scope>NUCLEOTIDE SEQUENCE</scope>
    <source>
        <strain evidence="8">WA0000017839</strain>
    </source>
</reference>
<feature type="transmembrane region" description="Helical" evidence="6">
    <location>
        <begin position="131"/>
        <end position="149"/>
    </location>
</feature>
<dbReference type="AlphaFoldDB" id="A0A8H7UYG7"/>
<name>A0A8H7UYG7_9FUNG</name>
<evidence type="ECO:0000256" key="3">
    <source>
        <dbReference type="ARBA" id="ARBA00023004"/>
    </source>
</evidence>
<dbReference type="Pfam" id="PF09360">
    <property type="entry name" value="zf-CDGSH"/>
    <property type="match status" value="1"/>
</dbReference>
<comment type="cofactor">
    <cofactor evidence="5">
        <name>[2Fe-2S] cluster</name>
        <dbReference type="ChEBI" id="CHEBI:190135"/>
    </cofactor>
</comment>
<dbReference type="PANTHER" id="PTHR46491">
    <property type="entry name" value="CDGSH IRON SULFUR DOMAIN PROTEIN HOMOLOG"/>
    <property type="match status" value="1"/>
</dbReference>
<dbReference type="InterPro" id="IPR018967">
    <property type="entry name" value="FeS-contain_CDGSH-typ"/>
</dbReference>
<sequence>MSSSTAEIKAPVATFVQPKPYKVDLEPGKDYYYCTCGESKNQPFCDGSHRAAGKFKPTKITVDEAKSYFLCGCKLTGNAQGFCDGTHRKEAGIKKYNEFLLKANHQLKMEKEQIQTDLAIQLAQAQRKQKMANVVAGLSALLLVAGVATKYHTLFCKK</sequence>
<organism evidence="8 9">
    <name type="scientific">Mucor saturninus</name>
    <dbReference type="NCBI Taxonomy" id="64648"/>
    <lineage>
        <taxon>Eukaryota</taxon>
        <taxon>Fungi</taxon>
        <taxon>Fungi incertae sedis</taxon>
        <taxon>Mucoromycota</taxon>
        <taxon>Mucoromycotina</taxon>
        <taxon>Mucoromycetes</taxon>
        <taxon>Mucorales</taxon>
        <taxon>Mucorineae</taxon>
        <taxon>Mucoraceae</taxon>
        <taxon>Mucor</taxon>
    </lineage>
</organism>
<keyword evidence="3" id="KW-0408">Iron</keyword>
<evidence type="ECO:0000256" key="1">
    <source>
        <dbReference type="ARBA" id="ARBA00022714"/>
    </source>
</evidence>
<keyword evidence="6" id="KW-0472">Membrane</keyword>
<dbReference type="EMBL" id="JAEPRD010000105">
    <property type="protein sequence ID" value="KAG2198772.1"/>
    <property type="molecule type" value="Genomic_DNA"/>
</dbReference>
<evidence type="ECO:0000256" key="4">
    <source>
        <dbReference type="ARBA" id="ARBA00023014"/>
    </source>
</evidence>
<comment type="caution">
    <text evidence="8">The sequence shown here is derived from an EMBL/GenBank/DDBJ whole genome shotgun (WGS) entry which is preliminary data.</text>
</comment>
<keyword evidence="1" id="KW-0001">2Fe-2S</keyword>
<dbReference type="GO" id="GO:0051537">
    <property type="term" value="F:2 iron, 2 sulfur cluster binding"/>
    <property type="evidence" value="ECO:0007669"/>
    <property type="project" value="UniProtKB-KW"/>
</dbReference>
<evidence type="ECO:0000256" key="5">
    <source>
        <dbReference type="ARBA" id="ARBA00034078"/>
    </source>
</evidence>
<gene>
    <name evidence="8" type="ORF">INT47_010558</name>
</gene>
<protein>
    <recommendedName>
        <fullName evidence="7">Iron-binding zinc finger CDGSH type domain-containing protein</fullName>
    </recommendedName>
</protein>
<dbReference type="Gene3D" id="3.40.5.90">
    <property type="entry name" value="CDGSH iron-sulfur domain, mitoNEET-type"/>
    <property type="match status" value="2"/>
</dbReference>
<feature type="domain" description="Iron-binding zinc finger CDGSH type" evidence="7">
    <location>
        <begin position="20"/>
        <end position="55"/>
    </location>
</feature>
<evidence type="ECO:0000313" key="8">
    <source>
        <dbReference type="EMBL" id="KAG2198772.1"/>
    </source>
</evidence>